<sequence length="461" mass="51991">MDKKSGLLYISISVMVVVVIVLGVILTLDREEPNIYVQTEVNQKDIYWNLQTPIRVEVADKSKLKSFETILIADQKEYVLENELVNEDSNSGILTFEIKPFKATDGFKATNAILRVKAKDSSSWNFFDGNEAIKDTNLIIDRRSPQASVISNSYMIKQGGSGILIVEINDENLKDYYVTFNDEVIFELFPFHKKNFYISIITWPIDLTEFKGVKVVAIDMAGNKASAKVPFYYDRFKEKVDNLNISDDFIYSVSKNVLELSNMEVPTNPAEIFVKANKDLRAKNLATMRNVVIKNFADSQNMPFDVKTFIRMTNAKTFAMFGERRHYFYNNEKIDEAWHLGMDWASVKRASIVTTNPGKVIFRGYLGIYGESIIIDHGLGIASLYAHTSSQSVDVGDMVVAGQEIGNTGSTGAVFGDHLHFGILIQGIEANPNEWLDSNWMKLNLTNTINSAIKIIDGNKK</sequence>
<keyword evidence="2" id="KW-0812">Transmembrane</keyword>
<dbReference type="PANTHER" id="PTHR21666:SF289">
    <property type="entry name" value="L-ALA--D-GLU ENDOPEPTIDASE"/>
    <property type="match status" value="1"/>
</dbReference>
<proteinExistence type="predicted"/>
<dbReference type="Gene3D" id="2.70.70.10">
    <property type="entry name" value="Glucose Permease (Domain IIA)"/>
    <property type="match status" value="1"/>
</dbReference>
<feature type="transmembrane region" description="Helical" evidence="2">
    <location>
        <begin position="7"/>
        <end position="28"/>
    </location>
</feature>
<keyword evidence="2" id="KW-1133">Transmembrane helix</keyword>
<dbReference type="RefSeq" id="WP_066168292.1">
    <property type="nucleotide sequence ID" value="NZ_CP026655.1"/>
</dbReference>
<evidence type="ECO:0000256" key="2">
    <source>
        <dbReference type="SAM" id="Phobius"/>
    </source>
</evidence>
<accession>A0A1V9VDN0</accession>
<gene>
    <name evidence="4" type="ORF">AS859_01280</name>
</gene>
<evidence type="ECO:0000256" key="1">
    <source>
        <dbReference type="ARBA" id="ARBA00022729"/>
    </source>
</evidence>
<dbReference type="GO" id="GO:0004222">
    <property type="term" value="F:metalloendopeptidase activity"/>
    <property type="evidence" value="ECO:0007669"/>
    <property type="project" value="TreeGrafter"/>
</dbReference>
<reference evidence="4 5" key="1">
    <citation type="submission" date="2017-04" db="EMBL/GenBank/DDBJ databases">
        <title>Accumulation and expression of multiple antibiotic resistance genes in Arcobacter cryaerophilus that thrives in sewage.</title>
        <authorList>
            <person name="Millar J.A."/>
            <person name="Raghavan R."/>
        </authorList>
    </citation>
    <scope>NUCLEOTIDE SEQUENCE [LARGE SCALE GENOMIC DNA]</scope>
    <source>
        <strain evidence="4 5">AZT-1</strain>
    </source>
</reference>
<dbReference type="SUPFAM" id="SSF51261">
    <property type="entry name" value="Duplicated hybrid motif"/>
    <property type="match status" value="1"/>
</dbReference>
<evidence type="ECO:0000259" key="3">
    <source>
        <dbReference type="Pfam" id="PF01551"/>
    </source>
</evidence>
<keyword evidence="1" id="KW-0732">Signal</keyword>
<dbReference type="Proteomes" id="UP000192599">
    <property type="component" value="Unassembled WGS sequence"/>
</dbReference>
<dbReference type="AlphaFoldDB" id="A0A1V9VDN0"/>
<keyword evidence="2" id="KW-0472">Membrane</keyword>
<protein>
    <submittedName>
        <fullName evidence="4">Peptidase M24</fullName>
    </submittedName>
</protein>
<evidence type="ECO:0000313" key="4">
    <source>
        <dbReference type="EMBL" id="OQR42165.1"/>
    </source>
</evidence>
<comment type="caution">
    <text evidence="4">The sequence shown here is derived from an EMBL/GenBank/DDBJ whole genome shotgun (WGS) entry which is preliminary data.</text>
</comment>
<dbReference type="Pfam" id="PF01551">
    <property type="entry name" value="Peptidase_M23"/>
    <property type="match status" value="1"/>
</dbReference>
<dbReference type="InterPro" id="IPR050570">
    <property type="entry name" value="Cell_wall_metabolism_enzyme"/>
</dbReference>
<dbReference type="InterPro" id="IPR016047">
    <property type="entry name" value="M23ase_b-sheet_dom"/>
</dbReference>
<evidence type="ECO:0000313" key="5">
    <source>
        <dbReference type="Proteomes" id="UP000192599"/>
    </source>
</evidence>
<organism evidence="4 5">
    <name type="scientific">Aliarcobacter cryaerophilus</name>
    <dbReference type="NCBI Taxonomy" id="28198"/>
    <lineage>
        <taxon>Bacteria</taxon>
        <taxon>Pseudomonadati</taxon>
        <taxon>Campylobacterota</taxon>
        <taxon>Epsilonproteobacteria</taxon>
        <taxon>Campylobacterales</taxon>
        <taxon>Arcobacteraceae</taxon>
        <taxon>Aliarcobacter</taxon>
    </lineage>
</organism>
<dbReference type="CDD" id="cd12797">
    <property type="entry name" value="M23_peptidase"/>
    <property type="match status" value="1"/>
</dbReference>
<dbReference type="EMBL" id="LNTC01000007">
    <property type="protein sequence ID" value="OQR42165.1"/>
    <property type="molecule type" value="Genomic_DNA"/>
</dbReference>
<dbReference type="InterPro" id="IPR011055">
    <property type="entry name" value="Dup_hybrid_motif"/>
</dbReference>
<dbReference type="PANTHER" id="PTHR21666">
    <property type="entry name" value="PEPTIDASE-RELATED"/>
    <property type="match status" value="1"/>
</dbReference>
<feature type="domain" description="M23ase beta-sheet core" evidence="3">
    <location>
        <begin position="339"/>
        <end position="432"/>
    </location>
</feature>
<name>A0A1V9VDN0_9BACT</name>